<dbReference type="Proteomes" id="UP000472260">
    <property type="component" value="Unassembled WGS sequence"/>
</dbReference>
<name>A0A671QYK9_9TELE</name>
<protein>
    <recommendedName>
        <fullName evidence="5">B box-type domain-containing protein</fullName>
    </recommendedName>
</protein>
<dbReference type="SMART" id="SM00336">
    <property type="entry name" value="BBOX"/>
    <property type="match status" value="2"/>
</dbReference>
<dbReference type="AlphaFoldDB" id="A0A671QYK9"/>
<dbReference type="PANTHER" id="PTHR25465:SF77">
    <property type="entry name" value="E3 UBIQUITIN_ISG15 LIGASE TRIM25"/>
    <property type="match status" value="1"/>
</dbReference>
<keyword evidence="2 4" id="KW-0863">Zinc-finger</keyword>
<feature type="domain" description="B box-type" evidence="5">
    <location>
        <begin position="73"/>
        <end position="109"/>
    </location>
</feature>
<accession>A0A671QYK9</accession>
<dbReference type="GO" id="GO:0008270">
    <property type="term" value="F:zinc ion binding"/>
    <property type="evidence" value="ECO:0007669"/>
    <property type="project" value="UniProtKB-KW"/>
</dbReference>
<keyword evidence="1" id="KW-0479">Metal-binding</keyword>
<keyword evidence="7" id="KW-1185">Reference proteome</keyword>
<evidence type="ECO:0000313" key="7">
    <source>
        <dbReference type="Proteomes" id="UP000472260"/>
    </source>
</evidence>
<sequence>CDYCTPLLEESSQMSPSIIMCDQCIEKTEVAVKSCLTCDASLCSAHTRLHQQREALRGHSIIEVTEDLISFKCKEHGEELKLFCQEDQIAVCCLCIAVGSHKNHQAVTLQEALNNIILIDWSSSDRSVHNLLMEKSFKNAFLTSCGLQKNLEAYRVRIVMKYSQIKAHIEEDQKLMLAILETEEIYTNKWLRWRSESLMCHAKDMNAALRSSQTLLEEENDVKFLQVHISLFFSAHIPFLSVFCH</sequence>
<evidence type="ECO:0000256" key="3">
    <source>
        <dbReference type="ARBA" id="ARBA00022833"/>
    </source>
</evidence>
<evidence type="ECO:0000256" key="4">
    <source>
        <dbReference type="PROSITE-ProRule" id="PRU00024"/>
    </source>
</evidence>
<evidence type="ECO:0000313" key="6">
    <source>
        <dbReference type="Ensembl" id="ENSSANP00000075889.1"/>
    </source>
</evidence>
<dbReference type="Gene3D" id="3.30.160.60">
    <property type="entry name" value="Classic Zinc Finger"/>
    <property type="match status" value="1"/>
</dbReference>
<dbReference type="InterPro" id="IPR000315">
    <property type="entry name" value="Znf_B-box"/>
</dbReference>
<keyword evidence="3" id="KW-0862">Zinc</keyword>
<dbReference type="PROSITE" id="PS50119">
    <property type="entry name" value="ZF_BBOX"/>
    <property type="match status" value="1"/>
</dbReference>
<reference evidence="6" key="1">
    <citation type="submission" date="2025-08" db="UniProtKB">
        <authorList>
            <consortium name="Ensembl"/>
        </authorList>
    </citation>
    <scope>IDENTIFICATION</scope>
</reference>
<evidence type="ECO:0000256" key="1">
    <source>
        <dbReference type="ARBA" id="ARBA00022723"/>
    </source>
</evidence>
<dbReference type="PANTHER" id="PTHR25465">
    <property type="entry name" value="B-BOX DOMAIN CONTAINING"/>
    <property type="match status" value="1"/>
</dbReference>
<dbReference type="Gene3D" id="4.10.830.40">
    <property type="match status" value="1"/>
</dbReference>
<organism evidence="6 7">
    <name type="scientific">Sinocyclocheilus anshuiensis</name>
    <dbReference type="NCBI Taxonomy" id="1608454"/>
    <lineage>
        <taxon>Eukaryota</taxon>
        <taxon>Metazoa</taxon>
        <taxon>Chordata</taxon>
        <taxon>Craniata</taxon>
        <taxon>Vertebrata</taxon>
        <taxon>Euteleostomi</taxon>
        <taxon>Actinopterygii</taxon>
        <taxon>Neopterygii</taxon>
        <taxon>Teleostei</taxon>
        <taxon>Ostariophysi</taxon>
        <taxon>Cypriniformes</taxon>
        <taxon>Cyprinidae</taxon>
        <taxon>Cyprininae</taxon>
        <taxon>Sinocyclocheilus</taxon>
    </lineage>
</organism>
<dbReference type="Pfam" id="PF00643">
    <property type="entry name" value="zf-B_box"/>
    <property type="match status" value="1"/>
</dbReference>
<dbReference type="CDD" id="cd19769">
    <property type="entry name" value="Bbox2_TRIM16-like"/>
    <property type="match status" value="1"/>
</dbReference>
<evidence type="ECO:0000256" key="2">
    <source>
        <dbReference type="ARBA" id="ARBA00022771"/>
    </source>
</evidence>
<reference evidence="6" key="2">
    <citation type="submission" date="2025-09" db="UniProtKB">
        <authorList>
            <consortium name="Ensembl"/>
        </authorList>
    </citation>
    <scope>IDENTIFICATION</scope>
</reference>
<proteinExistence type="predicted"/>
<evidence type="ECO:0000259" key="5">
    <source>
        <dbReference type="PROSITE" id="PS50119"/>
    </source>
</evidence>
<dbReference type="Ensembl" id="ENSSANT00000080668.1">
    <property type="protein sequence ID" value="ENSSANP00000075889.1"/>
    <property type="gene ID" value="ENSSANG00000037833.1"/>
</dbReference>
<dbReference type="InterPro" id="IPR051051">
    <property type="entry name" value="E3_ubiq-ligase_TRIM/RNF"/>
</dbReference>
<dbReference type="SUPFAM" id="SSF57845">
    <property type="entry name" value="B-box zinc-binding domain"/>
    <property type="match status" value="1"/>
</dbReference>